<dbReference type="Gene3D" id="3.40.50.12780">
    <property type="entry name" value="N-terminal domain of ligase-like"/>
    <property type="match status" value="1"/>
</dbReference>
<protein>
    <submittedName>
        <fullName evidence="2">Phenylacetate-coenzyme A ligase PaaK, adenylate-forming domain family</fullName>
    </submittedName>
</protein>
<sequence length="401" mass="44784">MKITCLENYMKRITQLDRLSRTSIGTFQLTALNTVLKREHARDGFYRMLPSHITSLEELQYFPFTTSRQLMDNSTSLLLCSQAEIQRIITDQTSGTTGVPKRVFYTAGDCKNTLDFFVAGLAEMVFPGSRTMICMPFSGPYSLGSLISQAIERLGAVPIKAGTECTFGEYSTILQQQKPDTFIGMAAPLLSILRFCGSYALKRALLSGDACPETVKSAIEHFGIVLFPHYGSREMALGGAVTCAAHEGMHVRENHVIVEIIGEKGEQLPPGEYGELVITTIGMEAMPLIRYRTGDITRIFPNQCPCGSEIIRLDHVRRSNHYMELLDNILFSYEWLVDYCITISAQIVDIRIITLSKSKLENTINSKITEIFPGKEIHLSATPCDISDTLFYRGKRGIQIC</sequence>
<feature type="domain" description="AMP-dependent synthetase/ligase" evidence="1">
    <location>
        <begin position="93"/>
        <end position="281"/>
    </location>
</feature>
<accession>A0A1G9XUH9</accession>
<evidence type="ECO:0000259" key="1">
    <source>
        <dbReference type="Pfam" id="PF00501"/>
    </source>
</evidence>
<keyword evidence="2" id="KW-0436">Ligase</keyword>
<evidence type="ECO:0000313" key="2">
    <source>
        <dbReference type="EMBL" id="SDN00390.1"/>
    </source>
</evidence>
<dbReference type="Pfam" id="PF00501">
    <property type="entry name" value="AMP-binding"/>
    <property type="match status" value="1"/>
</dbReference>
<evidence type="ECO:0000313" key="3">
    <source>
        <dbReference type="Proteomes" id="UP000199309"/>
    </source>
</evidence>
<keyword evidence="3" id="KW-1185">Reference proteome</keyword>
<dbReference type="AlphaFoldDB" id="A0A1G9XUH9"/>
<dbReference type="EMBL" id="FNHQ01000019">
    <property type="protein sequence ID" value="SDN00390.1"/>
    <property type="molecule type" value="Genomic_DNA"/>
</dbReference>
<dbReference type="NCBIfam" id="NF045666">
    <property type="entry name" value="DVU1553_fam_AMP"/>
    <property type="match status" value="1"/>
</dbReference>
<dbReference type="PANTHER" id="PTHR43845:SF1">
    <property type="entry name" value="BLR5969 PROTEIN"/>
    <property type="match status" value="1"/>
</dbReference>
<dbReference type="STRING" id="349095.SAMN05660299_01929"/>
<dbReference type="SUPFAM" id="SSF56801">
    <property type="entry name" value="Acetyl-CoA synthetase-like"/>
    <property type="match status" value="1"/>
</dbReference>
<name>A0A1G9XUH9_9FIRM</name>
<dbReference type="InterPro" id="IPR000873">
    <property type="entry name" value="AMP-dep_synth/lig_dom"/>
</dbReference>
<organism evidence="2 3">
    <name type="scientific">Megasphaera paucivorans</name>
    <dbReference type="NCBI Taxonomy" id="349095"/>
    <lineage>
        <taxon>Bacteria</taxon>
        <taxon>Bacillati</taxon>
        <taxon>Bacillota</taxon>
        <taxon>Negativicutes</taxon>
        <taxon>Veillonellales</taxon>
        <taxon>Veillonellaceae</taxon>
        <taxon>Megasphaera</taxon>
    </lineage>
</organism>
<dbReference type="OrthoDB" id="580775at2"/>
<reference evidence="2 3" key="1">
    <citation type="submission" date="2016-10" db="EMBL/GenBank/DDBJ databases">
        <authorList>
            <person name="de Groot N.N."/>
        </authorList>
    </citation>
    <scope>NUCLEOTIDE SEQUENCE [LARGE SCALE GENOMIC DNA]</scope>
    <source>
        <strain evidence="2 3">DSM 16981</strain>
    </source>
</reference>
<dbReference type="PANTHER" id="PTHR43845">
    <property type="entry name" value="BLR5969 PROTEIN"/>
    <property type="match status" value="1"/>
</dbReference>
<proteinExistence type="predicted"/>
<dbReference type="GO" id="GO:0016874">
    <property type="term" value="F:ligase activity"/>
    <property type="evidence" value="ECO:0007669"/>
    <property type="project" value="UniProtKB-KW"/>
</dbReference>
<dbReference type="Proteomes" id="UP000199309">
    <property type="component" value="Unassembled WGS sequence"/>
</dbReference>
<dbReference type="InterPro" id="IPR042099">
    <property type="entry name" value="ANL_N_sf"/>
</dbReference>
<gene>
    <name evidence="2" type="ORF">SAMN05660299_01929</name>
</gene>